<evidence type="ECO:0000313" key="1">
    <source>
        <dbReference type="Ensembl" id="ENSSFOP00015033114.2"/>
    </source>
</evidence>
<dbReference type="OrthoDB" id="7249367at2759"/>
<evidence type="ECO:0000313" key="2">
    <source>
        <dbReference type="Proteomes" id="UP000694397"/>
    </source>
</evidence>
<dbReference type="PANTHER" id="PTHR13333">
    <property type="entry name" value="M-AAA PROTEASE-INTERACTING PROTEIN 1, MITOCHONDRIAL"/>
    <property type="match status" value="1"/>
</dbReference>
<dbReference type="AlphaFoldDB" id="A0A8C9S5N5"/>
<proteinExistence type="predicted"/>
<keyword evidence="2" id="KW-1185">Reference proteome</keyword>
<dbReference type="Ensembl" id="ENSSFOT00015033478.2">
    <property type="protein sequence ID" value="ENSSFOP00015033114.2"/>
    <property type="gene ID" value="ENSSFOG00015021137.2"/>
</dbReference>
<dbReference type="GO" id="GO:0043022">
    <property type="term" value="F:ribosome binding"/>
    <property type="evidence" value="ECO:0007669"/>
    <property type="project" value="TreeGrafter"/>
</dbReference>
<organism evidence="1 2">
    <name type="scientific">Scleropages formosus</name>
    <name type="common">Asian bonytongue</name>
    <name type="synonym">Osteoglossum formosum</name>
    <dbReference type="NCBI Taxonomy" id="113540"/>
    <lineage>
        <taxon>Eukaryota</taxon>
        <taxon>Metazoa</taxon>
        <taxon>Chordata</taxon>
        <taxon>Craniata</taxon>
        <taxon>Vertebrata</taxon>
        <taxon>Euteleostomi</taxon>
        <taxon>Actinopterygii</taxon>
        <taxon>Neopterygii</taxon>
        <taxon>Teleostei</taxon>
        <taxon>Osteoglossocephala</taxon>
        <taxon>Osteoglossomorpha</taxon>
        <taxon>Osteoglossiformes</taxon>
        <taxon>Osteoglossidae</taxon>
        <taxon>Scleropages</taxon>
    </lineage>
</organism>
<accession>A0A8C9S5N5</accession>
<reference evidence="1 2" key="1">
    <citation type="submission" date="2019-04" db="EMBL/GenBank/DDBJ databases">
        <authorList>
            <consortium name="Wellcome Sanger Institute Data Sharing"/>
        </authorList>
    </citation>
    <scope>NUCLEOTIDE SEQUENCE [LARGE SCALE GENOMIC DNA]</scope>
</reference>
<gene>
    <name evidence="1" type="primary">si:dkey-82o10.4</name>
</gene>
<sequence>MMQRVPRVFAGARCWSVRAAVRPQLVVEPQRPDRVRAYPSARRRPTVTVVPVNERVPRARSLPLCAAAQKSCRFYSTDNERDSKTESRPRIIVVGIPNPFSWIRNKVLIFLVKLYFDINIASADFSRGAKQALVQVSTLISQGRFGDLQGLASTEAVEGARTKYDALTEEQRRNLAVLLDDIIFLIPENVSLLYDNTGRKFCYVLMRFWYLSNADVPEDPESTVVFKRTDKGGGSAAKKIVTAVYEFQMELTDGLDREWIVTNIWHWKQLE</sequence>
<dbReference type="GO" id="GO:0005743">
    <property type="term" value="C:mitochondrial inner membrane"/>
    <property type="evidence" value="ECO:0007669"/>
    <property type="project" value="TreeGrafter"/>
</dbReference>
<reference evidence="1" key="3">
    <citation type="submission" date="2025-09" db="UniProtKB">
        <authorList>
            <consortium name="Ensembl"/>
        </authorList>
    </citation>
    <scope>IDENTIFICATION</scope>
</reference>
<dbReference type="GeneTree" id="ENSGT00390000004145"/>
<dbReference type="PANTHER" id="PTHR13333:SF7">
    <property type="entry name" value="M-AAA PROTEASE-INTERACTING PROTEIN 1, MITOCHONDRIAL"/>
    <property type="match status" value="1"/>
</dbReference>
<name>A0A8C9S5N5_SCLFO</name>
<dbReference type="GeneID" id="108927386"/>
<protein>
    <submittedName>
        <fullName evidence="1">Si:dkey-82o10.4</fullName>
    </submittedName>
</protein>
<dbReference type="GO" id="GO:0032979">
    <property type="term" value="P:protein insertion into mitochondrial inner membrane from matrix"/>
    <property type="evidence" value="ECO:0007669"/>
    <property type="project" value="TreeGrafter"/>
</dbReference>
<dbReference type="RefSeq" id="XP_018596167.2">
    <property type="nucleotide sequence ID" value="XM_018740651.2"/>
</dbReference>
<reference evidence="1" key="2">
    <citation type="submission" date="2025-08" db="UniProtKB">
        <authorList>
            <consortium name="Ensembl"/>
        </authorList>
    </citation>
    <scope>IDENTIFICATION</scope>
</reference>
<dbReference type="Proteomes" id="UP000694397">
    <property type="component" value="Chromosome 18"/>
</dbReference>